<evidence type="ECO:0000256" key="5">
    <source>
        <dbReference type="SAM" id="Phobius"/>
    </source>
</evidence>
<evidence type="ECO:0000313" key="9">
    <source>
        <dbReference type="Proteomes" id="UP000664096"/>
    </source>
</evidence>
<evidence type="ECO:0000313" key="8">
    <source>
        <dbReference type="EMBL" id="MBN9673090.1"/>
    </source>
</evidence>
<dbReference type="Gene3D" id="6.10.340.10">
    <property type="match status" value="1"/>
</dbReference>
<dbReference type="InterPro" id="IPR004089">
    <property type="entry name" value="MCPsignal_dom"/>
</dbReference>
<keyword evidence="5" id="KW-1133">Transmembrane helix</keyword>
<dbReference type="Proteomes" id="UP000664096">
    <property type="component" value="Unassembled WGS sequence"/>
</dbReference>
<dbReference type="Gene3D" id="1.10.287.950">
    <property type="entry name" value="Methyl-accepting chemotaxis protein"/>
    <property type="match status" value="1"/>
</dbReference>
<dbReference type="AlphaFoldDB" id="A0A939EK14"/>
<dbReference type="Pfam" id="PF14827">
    <property type="entry name" value="dCache_3"/>
    <property type="match status" value="1"/>
</dbReference>
<dbReference type="InterPro" id="IPR003660">
    <property type="entry name" value="HAMP_dom"/>
</dbReference>
<evidence type="ECO:0000256" key="1">
    <source>
        <dbReference type="ARBA" id="ARBA00023224"/>
    </source>
</evidence>
<keyword evidence="1 3" id="KW-0807">Transducer</keyword>
<dbReference type="Pfam" id="PF00015">
    <property type="entry name" value="MCPsignal"/>
    <property type="match status" value="1"/>
</dbReference>
<protein>
    <submittedName>
        <fullName evidence="8">HAMP domain-containing protein</fullName>
    </submittedName>
</protein>
<evidence type="ECO:0000256" key="2">
    <source>
        <dbReference type="ARBA" id="ARBA00029447"/>
    </source>
</evidence>
<feature type="domain" description="Methyl-accepting transducer" evidence="6">
    <location>
        <begin position="389"/>
        <end position="625"/>
    </location>
</feature>
<dbReference type="EMBL" id="JAEKJZ010000006">
    <property type="protein sequence ID" value="MBN9673090.1"/>
    <property type="molecule type" value="Genomic_DNA"/>
</dbReference>
<dbReference type="PANTHER" id="PTHR32089:SF112">
    <property type="entry name" value="LYSOZYME-LIKE PROTEIN-RELATED"/>
    <property type="match status" value="1"/>
</dbReference>
<name>A0A939EK14_9HYPH</name>
<dbReference type="InterPro" id="IPR029150">
    <property type="entry name" value="dCache_3"/>
</dbReference>
<gene>
    <name evidence="8" type="ORF">JF539_22225</name>
</gene>
<dbReference type="GO" id="GO:0016020">
    <property type="term" value="C:membrane"/>
    <property type="evidence" value="ECO:0007669"/>
    <property type="project" value="InterPro"/>
</dbReference>
<feature type="transmembrane region" description="Helical" evidence="5">
    <location>
        <begin position="274"/>
        <end position="294"/>
    </location>
</feature>
<dbReference type="PROSITE" id="PS50885">
    <property type="entry name" value="HAMP"/>
    <property type="match status" value="1"/>
</dbReference>
<reference evidence="8" key="1">
    <citation type="submission" date="2020-12" db="EMBL/GenBank/DDBJ databases">
        <title>Oil enriched cultivation method for isolating marine PHA-producing bacteria.</title>
        <authorList>
            <person name="Zheng W."/>
            <person name="Yu S."/>
            <person name="Huang Y."/>
        </authorList>
    </citation>
    <scope>NUCLEOTIDE SEQUENCE</scope>
    <source>
        <strain evidence="8">SY-2-12</strain>
    </source>
</reference>
<sequence>MTTIRSKLTILLVILALLGAGSAVLIGEFLTSKLTDMAMAREVEAAERALQSRIQADSRQALLMATVVAGQEGVQQKLAARDRDGLAAEFVPAFAGLKETYDIRQFQFHLPPAESFLRVHKPQKFGDDLSGFRHTVVATNTRHEPISGLEKGVAGLGIRGIAPIVHEGTHIGSIEFGLSFHEKFVEQFTAETGVPIAVVIETPDGSKVIGSQLPDGITPETALTELAAGGTTDVSGQYRLDEIALIDFSGAKAATGIIAIDRAPFMAIRTFGRLLGAGAALALMAVAAAGVFYANRSMFKPLEVVTSQISELAEGNADQNIQGMERSDEVGDIARAVDVCCANRRAQVELEVEKSHEDEVQRQRQKTVDALIAGFRTSSADMLTAVSRVNGELQHTAELLESVASSSASQAQGATHASEEAASNVESVAAATEELESSTKEIAQQVERTTGVIDQATADVQDTNDKIAGLATAAGKIGEVVTLIQAIAEQTNLLALNATIEAARAGEAGKGFAVVAAEVKELANQTSKATEEISNQISGIQASTEAAVNAMQGISATMNDVNEYTTAIAGAVSEQTAVTSEISRNIQGAAQQTKTMVGNIGELDNAVAETNSSSETVKAKTGEAVHITEDMRSEIEKFLAAVAAA</sequence>
<dbReference type="Pfam" id="PF00672">
    <property type="entry name" value="HAMP"/>
    <property type="match status" value="1"/>
</dbReference>
<keyword evidence="5" id="KW-0812">Transmembrane</keyword>
<comment type="similarity">
    <text evidence="2">Belongs to the methyl-accepting chemotaxis (MCP) protein family.</text>
</comment>
<keyword evidence="5" id="KW-0472">Membrane</keyword>
<proteinExistence type="inferred from homology"/>
<dbReference type="PROSITE" id="PS50111">
    <property type="entry name" value="CHEMOTAXIS_TRANSDUC_2"/>
    <property type="match status" value="1"/>
</dbReference>
<dbReference type="SUPFAM" id="SSF58104">
    <property type="entry name" value="Methyl-accepting chemotaxis protein (MCP) signaling domain"/>
    <property type="match status" value="1"/>
</dbReference>
<dbReference type="GO" id="GO:0007165">
    <property type="term" value="P:signal transduction"/>
    <property type="evidence" value="ECO:0007669"/>
    <property type="project" value="UniProtKB-KW"/>
</dbReference>
<feature type="compositionally biased region" description="Low complexity" evidence="4">
    <location>
        <begin position="407"/>
        <end position="432"/>
    </location>
</feature>
<evidence type="ECO:0000256" key="4">
    <source>
        <dbReference type="SAM" id="MobiDB-lite"/>
    </source>
</evidence>
<feature type="domain" description="HAMP" evidence="7">
    <location>
        <begin position="296"/>
        <end position="349"/>
    </location>
</feature>
<dbReference type="RefSeq" id="WP_207142948.1">
    <property type="nucleotide sequence ID" value="NZ_JAEKJZ010000006.1"/>
</dbReference>
<organism evidence="8 9">
    <name type="scientific">Roseibium aggregatum</name>
    <dbReference type="NCBI Taxonomy" id="187304"/>
    <lineage>
        <taxon>Bacteria</taxon>
        <taxon>Pseudomonadati</taxon>
        <taxon>Pseudomonadota</taxon>
        <taxon>Alphaproteobacteria</taxon>
        <taxon>Hyphomicrobiales</taxon>
        <taxon>Stappiaceae</taxon>
        <taxon>Roseibium</taxon>
    </lineage>
</organism>
<evidence type="ECO:0000259" key="7">
    <source>
        <dbReference type="PROSITE" id="PS50885"/>
    </source>
</evidence>
<evidence type="ECO:0000256" key="3">
    <source>
        <dbReference type="PROSITE-ProRule" id="PRU00284"/>
    </source>
</evidence>
<comment type="caution">
    <text evidence="8">The sequence shown here is derived from an EMBL/GenBank/DDBJ whole genome shotgun (WGS) entry which is preliminary data.</text>
</comment>
<dbReference type="InterPro" id="IPR029151">
    <property type="entry name" value="Sensor-like_sf"/>
</dbReference>
<feature type="region of interest" description="Disordered" evidence="4">
    <location>
        <begin position="407"/>
        <end position="439"/>
    </location>
</feature>
<dbReference type="SUPFAM" id="SSF103190">
    <property type="entry name" value="Sensory domain-like"/>
    <property type="match status" value="1"/>
</dbReference>
<dbReference type="SMART" id="SM00283">
    <property type="entry name" value="MA"/>
    <property type="match status" value="1"/>
</dbReference>
<dbReference type="PANTHER" id="PTHR32089">
    <property type="entry name" value="METHYL-ACCEPTING CHEMOTAXIS PROTEIN MCPB"/>
    <property type="match status" value="1"/>
</dbReference>
<evidence type="ECO:0000259" key="6">
    <source>
        <dbReference type="PROSITE" id="PS50111"/>
    </source>
</evidence>
<accession>A0A939EK14</accession>